<keyword evidence="2" id="KW-1185">Reference proteome</keyword>
<organism evidence="1 2">
    <name type="scientific">Neofusicoccum parvum</name>
    <dbReference type="NCBI Taxonomy" id="310453"/>
    <lineage>
        <taxon>Eukaryota</taxon>
        <taxon>Fungi</taxon>
        <taxon>Dikarya</taxon>
        <taxon>Ascomycota</taxon>
        <taxon>Pezizomycotina</taxon>
        <taxon>Dothideomycetes</taxon>
        <taxon>Dothideomycetes incertae sedis</taxon>
        <taxon>Botryosphaeriales</taxon>
        <taxon>Botryosphaeriaceae</taxon>
        <taxon>Neofusicoccum</taxon>
    </lineage>
</organism>
<sequence>MGLFSRKNHFQVDGRTVVVTGGSQGMGRGLAKLLAQKGANVVIVARDTKKLESAIEYISGAKTKSSQRFHYISADLTKPEENNRVLAEVAAWNNNQPADIVWANAGMSIPRLFLDAPVEELRQQMDINYFSAAYLAQSTLRAWTTPATPADSSTARSMLPRHFIITSSSAAFVGVAGYAPYSPAKAALRNLADALRQEVQIYNGGRHHSSGSPNPEIKIHIVCPGTILSPGHTNEQTTKHPVTTLLEDGDPEQNEDEVAVAAVKELEKGYYLIATNLLAKAMRASALCGSPRNNWFIDTVFSWVTSVAWLFIQPDLEGKAWKWGKQNGAPSHDKAIGAQ</sequence>
<evidence type="ECO:0000313" key="1">
    <source>
        <dbReference type="EMBL" id="GME25549.1"/>
    </source>
</evidence>
<dbReference type="EMBL" id="BSXG01000020">
    <property type="protein sequence ID" value="GME25549.1"/>
    <property type="molecule type" value="Genomic_DNA"/>
</dbReference>
<proteinExistence type="predicted"/>
<dbReference type="Proteomes" id="UP001165186">
    <property type="component" value="Unassembled WGS sequence"/>
</dbReference>
<reference evidence="1" key="1">
    <citation type="submission" date="2024-09" db="EMBL/GenBank/DDBJ databases">
        <title>Draft Genome Sequences of Neofusicoccum parvum.</title>
        <authorList>
            <person name="Ashida A."/>
            <person name="Camagna M."/>
            <person name="Tanaka A."/>
            <person name="Takemoto D."/>
        </authorList>
    </citation>
    <scope>NUCLEOTIDE SEQUENCE</scope>
    <source>
        <strain evidence="1">PPO83</strain>
    </source>
</reference>
<gene>
    <name evidence="1" type="primary">g11390</name>
    <name evidence="1" type="ORF">NpPPO83_00011390</name>
</gene>
<accession>A0ACB5RYF5</accession>
<protein>
    <submittedName>
        <fullName evidence="1">Uncharacterized protein</fullName>
    </submittedName>
</protein>
<evidence type="ECO:0000313" key="2">
    <source>
        <dbReference type="Proteomes" id="UP001165186"/>
    </source>
</evidence>
<comment type="caution">
    <text evidence="1">The sequence shown here is derived from an EMBL/GenBank/DDBJ whole genome shotgun (WGS) entry which is preliminary data.</text>
</comment>
<name>A0ACB5RYF5_9PEZI</name>